<evidence type="ECO:0000256" key="2">
    <source>
        <dbReference type="ARBA" id="ARBA00022729"/>
    </source>
</evidence>
<dbReference type="InterPro" id="IPR026045">
    <property type="entry name" value="Ferric-bd"/>
</dbReference>
<dbReference type="SUPFAM" id="SSF53850">
    <property type="entry name" value="Periplasmic binding protein-like II"/>
    <property type="match status" value="1"/>
</dbReference>
<dbReference type="Pfam" id="PF13343">
    <property type="entry name" value="SBP_bac_6"/>
    <property type="match status" value="1"/>
</dbReference>
<dbReference type="PANTHER" id="PTHR30006:SF15">
    <property type="entry name" value="IRON-UTILIZATION PERIPLASMIC PROTEIN"/>
    <property type="match status" value="1"/>
</dbReference>
<gene>
    <name evidence="4" type="ORF">J1C47_15105</name>
</gene>
<comment type="caution">
    <text evidence="4">The sequence shown here is derived from an EMBL/GenBank/DDBJ whole genome shotgun (WGS) entry which is preliminary data.</text>
</comment>
<dbReference type="EMBL" id="JAFMPY010000016">
    <property type="protein sequence ID" value="MBO0904972.1"/>
    <property type="molecule type" value="Genomic_DNA"/>
</dbReference>
<sequence length="352" mass="38638">MTHQTARQRSVASLFIFGLASAAALGAKPAAAADVNIYTSRQPDLIQPVLDAFTEKTGLSTATIFIDKGLEERIKAEGANSPADLIMTVDIGRLDAAKQAGVVQPVDSPVLDANIPEKFRDRADEWFALTTRARVVYASRERVDADAITYAELADPKWKGRLCTRSGQHQYNIALIAAYIAHYGEEAAREWVTGLRDNLARRPEGGDRDQAKAIYAGECDIALGNTYYVGKMATDELEPEQKEWAAAIRVVMPTFDNGRTHVNVSGVSLAKNAPHRENAVRLMEFLSGDTAQKIYAELNYEYPVEPGIETSDLVKSFGELDPDTLPLDEIARHRQKASEIVDEVDFDAGPQD</sequence>
<dbReference type="RefSeq" id="WP_207351611.1">
    <property type="nucleotide sequence ID" value="NZ_JAFMPY010000016.1"/>
</dbReference>
<proteinExistence type="inferred from homology"/>
<feature type="chain" id="PRO_5046975966" evidence="3">
    <location>
        <begin position="33"/>
        <end position="352"/>
    </location>
</feature>
<dbReference type="PANTHER" id="PTHR30006">
    <property type="entry name" value="THIAMINE-BINDING PERIPLASMIC PROTEIN-RELATED"/>
    <property type="match status" value="1"/>
</dbReference>
<feature type="signal peptide" evidence="3">
    <location>
        <begin position="1"/>
        <end position="32"/>
    </location>
</feature>
<name>A0ABS3J785_9HYPH</name>
<evidence type="ECO:0000313" key="5">
    <source>
        <dbReference type="Proteomes" id="UP000664288"/>
    </source>
</evidence>
<organism evidence="4 5">
    <name type="scientific">Jiella sonneratiae</name>
    <dbReference type="NCBI Taxonomy" id="2816856"/>
    <lineage>
        <taxon>Bacteria</taxon>
        <taxon>Pseudomonadati</taxon>
        <taxon>Pseudomonadota</taxon>
        <taxon>Alphaproteobacteria</taxon>
        <taxon>Hyphomicrobiales</taxon>
        <taxon>Aurantimonadaceae</taxon>
        <taxon>Jiella</taxon>
    </lineage>
</organism>
<evidence type="ECO:0000313" key="4">
    <source>
        <dbReference type="EMBL" id="MBO0904972.1"/>
    </source>
</evidence>
<keyword evidence="2 3" id="KW-0732">Signal</keyword>
<accession>A0ABS3J785</accession>
<dbReference type="CDD" id="cd13542">
    <property type="entry name" value="PBP2_FutA1_ilke"/>
    <property type="match status" value="1"/>
</dbReference>
<dbReference type="PIRSF" id="PIRSF002825">
    <property type="entry name" value="CfbpA"/>
    <property type="match status" value="1"/>
</dbReference>
<dbReference type="Proteomes" id="UP000664288">
    <property type="component" value="Unassembled WGS sequence"/>
</dbReference>
<evidence type="ECO:0000256" key="3">
    <source>
        <dbReference type="SAM" id="SignalP"/>
    </source>
</evidence>
<keyword evidence="5" id="KW-1185">Reference proteome</keyword>
<protein>
    <submittedName>
        <fullName evidence="4">Fe(3+) ABC transporter substrate-binding protein</fullName>
    </submittedName>
</protein>
<evidence type="ECO:0000256" key="1">
    <source>
        <dbReference type="ARBA" id="ARBA00008520"/>
    </source>
</evidence>
<dbReference type="Gene3D" id="3.40.190.10">
    <property type="entry name" value="Periplasmic binding protein-like II"/>
    <property type="match status" value="2"/>
</dbReference>
<comment type="similarity">
    <text evidence="1">Belongs to the bacterial solute-binding protein 1 family.</text>
</comment>
<reference evidence="4 5" key="1">
    <citation type="submission" date="2021-03" db="EMBL/GenBank/DDBJ databases">
        <title>Whole genome sequence of Jiella sp. MQZ13P-4.</title>
        <authorList>
            <person name="Tuo L."/>
        </authorList>
    </citation>
    <scope>NUCLEOTIDE SEQUENCE [LARGE SCALE GENOMIC DNA]</scope>
    <source>
        <strain evidence="4 5">MQZ13P-4</strain>
    </source>
</reference>